<protein>
    <recommendedName>
        <fullName evidence="7">ERCC4 domain-containing protein</fullName>
    </recommendedName>
</protein>
<name>A0A7C4BAJ3_THEPE</name>
<dbReference type="PANTHER" id="PTHR10150:SF0">
    <property type="entry name" value="DNA REPAIR ENDONUCLEASE XPF"/>
    <property type="match status" value="1"/>
</dbReference>
<keyword evidence="5" id="KW-0238">DNA-binding</keyword>
<dbReference type="Pfam" id="PF02732">
    <property type="entry name" value="ERCC4"/>
    <property type="match status" value="1"/>
</dbReference>
<dbReference type="PANTHER" id="PTHR10150">
    <property type="entry name" value="DNA REPAIR ENDONUCLEASE XPF"/>
    <property type="match status" value="1"/>
</dbReference>
<keyword evidence="1" id="KW-0540">Nuclease</keyword>
<dbReference type="InterPro" id="IPR011335">
    <property type="entry name" value="Restrct_endonuc-II-like"/>
</dbReference>
<keyword evidence="3" id="KW-0227">DNA damage</keyword>
<evidence type="ECO:0000259" key="7">
    <source>
        <dbReference type="SMART" id="SM00891"/>
    </source>
</evidence>
<dbReference type="GO" id="GO:0003697">
    <property type="term" value="F:single-stranded DNA binding"/>
    <property type="evidence" value="ECO:0007669"/>
    <property type="project" value="TreeGrafter"/>
</dbReference>
<dbReference type="SUPFAM" id="SSF47781">
    <property type="entry name" value="RuvA domain 2-like"/>
    <property type="match status" value="1"/>
</dbReference>
<dbReference type="GO" id="GO:0000014">
    <property type="term" value="F:single-stranded DNA endodeoxyribonuclease activity"/>
    <property type="evidence" value="ECO:0007669"/>
    <property type="project" value="TreeGrafter"/>
</dbReference>
<dbReference type="GO" id="GO:0000724">
    <property type="term" value="P:double-strand break repair via homologous recombination"/>
    <property type="evidence" value="ECO:0007669"/>
    <property type="project" value="TreeGrafter"/>
</dbReference>
<feature type="domain" description="ERCC4" evidence="7">
    <location>
        <begin position="39"/>
        <end position="119"/>
    </location>
</feature>
<reference evidence="8" key="1">
    <citation type="journal article" date="2020" name="mSystems">
        <title>Genome- and Community-Level Interaction Insights into Carbon Utilization and Element Cycling Functions of Hydrothermarchaeota in Hydrothermal Sediment.</title>
        <authorList>
            <person name="Zhou Z."/>
            <person name="Liu Y."/>
            <person name="Xu W."/>
            <person name="Pan J."/>
            <person name="Luo Z.H."/>
            <person name="Li M."/>
        </authorList>
    </citation>
    <scope>NUCLEOTIDE SEQUENCE [LARGE SCALE GENOMIC DNA]</scope>
    <source>
        <strain evidence="8">SpSt-735</strain>
    </source>
</reference>
<evidence type="ECO:0000256" key="3">
    <source>
        <dbReference type="ARBA" id="ARBA00022763"/>
    </source>
</evidence>
<keyword evidence="2" id="KW-0255">Endonuclease</keyword>
<evidence type="ECO:0000313" key="8">
    <source>
        <dbReference type="EMBL" id="HGI44082.1"/>
    </source>
</evidence>
<evidence type="ECO:0000256" key="4">
    <source>
        <dbReference type="ARBA" id="ARBA00022801"/>
    </source>
</evidence>
<dbReference type="SMART" id="SM00891">
    <property type="entry name" value="ERCC4"/>
    <property type="match status" value="1"/>
</dbReference>
<proteinExistence type="predicted"/>
<evidence type="ECO:0000256" key="6">
    <source>
        <dbReference type="ARBA" id="ARBA00023204"/>
    </source>
</evidence>
<evidence type="ECO:0000256" key="2">
    <source>
        <dbReference type="ARBA" id="ARBA00022759"/>
    </source>
</evidence>
<dbReference type="AlphaFoldDB" id="A0A7C4BAJ3"/>
<dbReference type="Gene3D" id="3.40.50.10130">
    <property type="match status" value="1"/>
</dbReference>
<dbReference type="GO" id="GO:1901255">
    <property type="term" value="P:nucleotide-excision repair involved in interstrand cross-link repair"/>
    <property type="evidence" value="ECO:0007669"/>
    <property type="project" value="TreeGrafter"/>
</dbReference>
<comment type="caution">
    <text evidence="8">The sequence shown here is derived from an EMBL/GenBank/DDBJ whole genome shotgun (WGS) entry which is preliminary data.</text>
</comment>
<organism evidence="8">
    <name type="scientific">Thermofilum pendens</name>
    <dbReference type="NCBI Taxonomy" id="2269"/>
    <lineage>
        <taxon>Archaea</taxon>
        <taxon>Thermoproteota</taxon>
        <taxon>Thermoprotei</taxon>
        <taxon>Thermofilales</taxon>
        <taxon>Thermofilaceae</taxon>
        <taxon>Thermofilum</taxon>
    </lineage>
</organism>
<dbReference type="GO" id="GO:0003684">
    <property type="term" value="F:damaged DNA binding"/>
    <property type="evidence" value="ECO:0007669"/>
    <property type="project" value="TreeGrafter"/>
</dbReference>
<evidence type="ECO:0000256" key="1">
    <source>
        <dbReference type="ARBA" id="ARBA00022722"/>
    </source>
</evidence>
<dbReference type="EMBL" id="DTFI01000186">
    <property type="protein sequence ID" value="HGI44082.1"/>
    <property type="molecule type" value="Genomic_DNA"/>
</dbReference>
<dbReference type="SUPFAM" id="SSF52980">
    <property type="entry name" value="Restriction endonuclease-like"/>
    <property type="match status" value="1"/>
</dbReference>
<dbReference type="InterPro" id="IPR010994">
    <property type="entry name" value="RuvA_2-like"/>
</dbReference>
<evidence type="ECO:0000256" key="5">
    <source>
        <dbReference type="ARBA" id="ARBA00023125"/>
    </source>
</evidence>
<keyword evidence="6" id="KW-0234">DNA repair</keyword>
<dbReference type="CDD" id="cd20075">
    <property type="entry name" value="XPF_nuclease_XPF_arch"/>
    <property type="match status" value="1"/>
</dbReference>
<gene>
    <name evidence="8" type="ORF">ENV17_06840</name>
</gene>
<dbReference type="InterPro" id="IPR006166">
    <property type="entry name" value="ERCC4_domain"/>
</dbReference>
<sequence>MQVLPTPRSTPGGCLRSWATKRCFKSGQAQHQGGVGKVEVKVDDRERRSPVVPELIRLGLKPVFERLEVGDYVVGGIYGVERKSSDDFVDSIIDKRLFEQARLLREAYEKPLIVVEGDLELAVAGRGVRINQVLGALLALTEMRVPAVQVSGPERTALLIYLLSRRLEKEGEYLSPTKRRVVRKNSGSVPIVQLNLLATLPGISSTTARRLLEYFKTPRRFFLASPAELRKVGLGPRKISKIFAILDTDFTQTFLLQKGENNKNTEENMTEG</sequence>
<dbReference type="Gene3D" id="1.10.150.20">
    <property type="entry name" value="5' to 3' exonuclease, C-terminal subdomain"/>
    <property type="match status" value="1"/>
</dbReference>
<keyword evidence="4" id="KW-0378">Hydrolase</keyword>
<accession>A0A7C4BAJ3</accession>